<dbReference type="PROSITE" id="PS00330">
    <property type="entry name" value="HEMOLYSIN_CALCIUM"/>
    <property type="match status" value="3"/>
</dbReference>
<protein>
    <submittedName>
        <fullName evidence="4">Ca2+-binding RTX toxin-like protein</fullName>
    </submittedName>
</protein>
<sequence>MATNSDNFNLTDWKLCLPIDEDGGTDGTAFEILDLSGFEHSEYFYTADDGAMVFRAITEGAVTKGTTCARSELREMDDHSLASWSLYEGGTMTATLRVDEAPRTTDGADGRIVVGQIHGSEDELVRLYWDNGAVYFKSDRGGDGNESLKFELTNAGGATPQVSLGEQFSYKIDVHGDTLTVVAYADGDIYTSVTTISSAWDGEQFYFKAGAYLGSNETNSTGAGQVSFYGFDSSHEAGEGLGGLERTVTADDGTSHYAADSTGTIGNDVLTGGELADVIYCYGGDDIVHAGFGNDKIVGGSGADKLLGQEGDDRIYAGAGDDIVYGGDGNDTIDGGTGNDTLKGEAGANIIAGGDGDDRVYGGAGADDLSGDAGADTIVAGESSDILSGGAGDDRLYGGEGADQLYGQDGADMLAGEGGADRLSGGDGNDSLYGYGDNDKLYGDAGSDKLVGGEGDDTLYGGAGDDRLYADQGADNLYGGAGSDTFIFTWLDQSTLTSAGRDDIYQFSEAENDIINLSAIDANTVINGSQAFHFIETEAFSRNAGELRYVNTPSETYIFGDTNGDGAADFSIHVDGVIHLQSGDFIL</sequence>
<dbReference type="Gene3D" id="2.150.10.10">
    <property type="entry name" value="Serralysin-like metalloprotease, C-terminal"/>
    <property type="match status" value="3"/>
</dbReference>
<dbReference type="PANTHER" id="PTHR38340">
    <property type="entry name" value="S-LAYER PROTEIN"/>
    <property type="match status" value="1"/>
</dbReference>
<evidence type="ECO:0000313" key="5">
    <source>
        <dbReference type="Proteomes" id="UP000524492"/>
    </source>
</evidence>
<dbReference type="SUPFAM" id="SSF51120">
    <property type="entry name" value="beta-Roll"/>
    <property type="match status" value="2"/>
</dbReference>
<dbReference type="Pfam" id="PF00353">
    <property type="entry name" value="HemolysinCabind"/>
    <property type="match status" value="6"/>
</dbReference>
<dbReference type="InterPro" id="IPR001343">
    <property type="entry name" value="Hemolysn_Ca-bd"/>
</dbReference>
<organism evidence="4 5">
    <name type="scientific">Rhizobium aethiopicum</name>
    <dbReference type="NCBI Taxonomy" id="1138170"/>
    <lineage>
        <taxon>Bacteria</taxon>
        <taxon>Pseudomonadati</taxon>
        <taxon>Pseudomonadota</taxon>
        <taxon>Alphaproteobacteria</taxon>
        <taxon>Hyphomicrobiales</taxon>
        <taxon>Rhizobiaceae</taxon>
        <taxon>Rhizobium/Agrobacterium group</taxon>
        <taxon>Rhizobium</taxon>
    </lineage>
</organism>
<evidence type="ECO:0000256" key="2">
    <source>
        <dbReference type="ARBA" id="ARBA00022525"/>
    </source>
</evidence>
<proteinExistence type="predicted"/>
<evidence type="ECO:0000259" key="3">
    <source>
        <dbReference type="Pfam" id="PF08787"/>
    </source>
</evidence>
<dbReference type="InterPro" id="IPR050557">
    <property type="entry name" value="RTX_toxin/Mannuronan_C5-epim"/>
</dbReference>
<comment type="subcellular location">
    <subcellularLocation>
        <location evidence="1">Secreted</location>
    </subcellularLocation>
</comment>
<dbReference type="PRINTS" id="PR00313">
    <property type="entry name" value="CABNDNGRPT"/>
</dbReference>
<evidence type="ECO:0000313" key="4">
    <source>
        <dbReference type="EMBL" id="MBB4193064.1"/>
    </source>
</evidence>
<dbReference type="InterPro" id="IPR013320">
    <property type="entry name" value="ConA-like_dom_sf"/>
</dbReference>
<dbReference type="SUPFAM" id="SSF49899">
    <property type="entry name" value="Concanavalin A-like lectins/glucanases"/>
    <property type="match status" value="1"/>
</dbReference>
<feature type="domain" description="Alginate lyase 2" evidence="3">
    <location>
        <begin position="8"/>
        <end position="235"/>
    </location>
</feature>
<accession>A0A7W6MI00</accession>
<dbReference type="InterPro" id="IPR014895">
    <property type="entry name" value="Alginate_lyase_2"/>
</dbReference>
<dbReference type="GO" id="GO:0005509">
    <property type="term" value="F:calcium ion binding"/>
    <property type="evidence" value="ECO:0007669"/>
    <property type="project" value="InterPro"/>
</dbReference>
<dbReference type="EMBL" id="JACIFV010000010">
    <property type="protein sequence ID" value="MBB4193064.1"/>
    <property type="molecule type" value="Genomic_DNA"/>
</dbReference>
<dbReference type="PANTHER" id="PTHR38340:SF1">
    <property type="entry name" value="S-LAYER PROTEIN"/>
    <property type="match status" value="1"/>
</dbReference>
<dbReference type="AlphaFoldDB" id="A0A7W6MI00"/>
<dbReference type="RefSeq" id="WP_184457519.1">
    <property type="nucleotide sequence ID" value="NZ_JACIFV010000010.1"/>
</dbReference>
<keyword evidence="2" id="KW-0964">Secreted</keyword>
<dbReference type="Proteomes" id="UP000524492">
    <property type="component" value="Unassembled WGS sequence"/>
</dbReference>
<reference evidence="4 5" key="1">
    <citation type="submission" date="2020-08" db="EMBL/GenBank/DDBJ databases">
        <title>Genomic Encyclopedia of Type Strains, Phase IV (KMG-V): Genome sequencing to study the core and pangenomes of soil and plant-associated prokaryotes.</title>
        <authorList>
            <person name="Whitman W."/>
        </authorList>
    </citation>
    <scope>NUCLEOTIDE SEQUENCE [LARGE SCALE GENOMIC DNA]</scope>
    <source>
        <strain evidence="4 5">SEMIA 4074</strain>
    </source>
</reference>
<dbReference type="InterPro" id="IPR011049">
    <property type="entry name" value="Serralysin-like_metalloprot_C"/>
</dbReference>
<dbReference type="Pfam" id="PF08787">
    <property type="entry name" value="Alginate_lyase2"/>
    <property type="match status" value="1"/>
</dbReference>
<keyword evidence="5" id="KW-1185">Reference proteome</keyword>
<comment type="caution">
    <text evidence="4">The sequence shown here is derived from an EMBL/GenBank/DDBJ whole genome shotgun (WGS) entry which is preliminary data.</text>
</comment>
<name>A0A7W6MI00_9HYPH</name>
<dbReference type="InterPro" id="IPR018511">
    <property type="entry name" value="Hemolysin-typ_Ca-bd_CS"/>
</dbReference>
<gene>
    <name evidence="4" type="ORF">GGD53_003228</name>
</gene>
<dbReference type="GO" id="GO:0005576">
    <property type="term" value="C:extracellular region"/>
    <property type="evidence" value="ECO:0007669"/>
    <property type="project" value="UniProtKB-SubCell"/>
</dbReference>
<evidence type="ECO:0000256" key="1">
    <source>
        <dbReference type="ARBA" id="ARBA00004613"/>
    </source>
</evidence>
<dbReference type="Gene3D" id="2.60.120.200">
    <property type="match status" value="1"/>
</dbReference>